<dbReference type="PANTHER" id="PTHR43057:SF1">
    <property type="entry name" value="ARSENICAL-RESISTANCE PROTEIN 3"/>
    <property type="match status" value="1"/>
</dbReference>
<feature type="transmembrane region" description="Helical" evidence="8">
    <location>
        <begin position="210"/>
        <end position="231"/>
    </location>
</feature>
<dbReference type="Proteomes" id="UP000585272">
    <property type="component" value="Unassembled WGS sequence"/>
</dbReference>
<evidence type="ECO:0000256" key="8">
    <source>
        <dbReference type="SAM" id="Phobius"/>
    </source>
</evidence>
<dbReference type="Pfam" id="PF01758">
    <property type="entry name" value="SBF"/>
    <property type="match status" value="1"/>
</dbReference>
<accession>A0A840IH98</accession>
<dbReference type="Gene3D" id="1.20.1530.20">
    <property type="match status" value="1"/>
</dbReference>
<keyword evidence="4" id="KW-1003">Cell membrane</keyword>
<evidence type="ECO:0000256" key="7">
    <source>
        <dbReference type="ARBA" id="ARBA00023136"/>
    </source>
</evidence>
<comment type="similarity">
    <text evidence="2">Belongs to the arsenical resistance-3 (ACR3) (TC 2.A.59) family.</text>
</comment>
<evidence type="ECO:0000256" key="1">
    <source>
        <dbReference type="ARBA" id="ARBA00004651"/>
    </source>
</evidence>
<feature type="transmembrane region" description="Helical" evidence="8">
    <location>
        <begin position="175"/>
        <end position="198"/>
    </location>
</feature>
<keyword evidence="10" id="KW-1185">Reference proteome</keyword>
<evidence type="ECO:0000256" key="3">
    <source>
        <dbReference type="ARBA" id="ARBA00022448"/>
    </source>
</evidence>
<dbReference type="GO" id="GO:0005886">
    <property type="term" value="C:plasma membrane"/>
    <property type="evidence" value="ECO:0007669"/>
    <property type="project" value="UniProtKB-SubCell"/>
</dbReference>
<feature type="transmembrane region" description="Helical" evidence="8">
    <location>
        <begin position="243"/>
        <end position="263"/>
    </location>
</feature>
<keyword evidence="3" id="KW-0813">Transport</keyword>
<evidence type="ECO:0000256" key="2">
    <source>
        <dbReference type="ARBA" id="ARBA00010110"/>
    </source>
</evidence>
<evidence type="ECO:0000313" key="9">
    <source>
        <dbReference type="EMBL" id="MBB4664302.1"/>
    </source>
</evidence>
<comment type="caution">
    <text evidence="9">The sequence shown here is derived from an EMBL/GenBank/DDBJ whole genome shotgun (WGS) entry which is preliminary data.</text>
</comment>
<feature type="transmembrane region" description="Helical" evidence="8">
    <location>
        <begin position="301"/>
        <end position="328"/>
    </location>
</feature>
<proteinExistence type="inferred from homology"/>
<feature type="transmembrane region" description="Helical" evidence="8">
    <location>
        <begin position="140"/>
        <end position="163"/>
    </location>
</feature>
<dbReference type="PANTHER" id="PTHR43057">
    <property type="entry name" value="ARSENITE EFFLUX TRANSPORTER"/>
    <property type="match status" value="1"/>
</dbReference>
<protein>
    <submittedName>
        <fullName evidence="9">ACR3 family arsenite efflux pump ArsB</fullName>
    </submittedName>
</protein>
<dbReference type="InterPro" id="IPR038770">
    <property type="entry name" value="Na+/solute_symporter_sf"/>
</dbReference>
<feature type="transmembrane region" description="Helical" evidence="8">
    <location>
        <begin position="112"/>
        <end position="133"/>
    </location>
</feature>
<feature type="transmembrane region" description="Helical" evidence="8">
    <location>
        <begin position="50"/>
        <end position="69"/>
    </location>
</feature>
<dbReference type="InterPro" id="IPR004706">
    <property type="entry name" value="Arsenical-R_Acr3"/>
</dbReference>
<dbReference type="InterPro" id="IPR002657">
    <property type="entry name" value="BilAc:Na_symport/Acr3"/>
</dbReference>
<sequence>MADLRTSPAARGRRVAERLERRQVPVYLGALVAGGLIGAAAPAAEGAFEAAIYPVLGALLYVTFLQVPFDRLREALRDRRFLLAALGSNFVIVPPVAFLLSRFAPGGTAVEVGVLMVLLTPCIDYVIVFTRLAGGSERRLLAAAPLLMLAQMVLLPAFLYLFVGPDLADVIDPVPFVEAFLVLIVLPLALAWATELWAARGGLGTRVRAAADLTPVALMALTLLVVVASQWPRVQDDLGDVAGVVPIYVAFLIVMAAVGVALGRRLRFDAGAARALVFTGATRNSLVVLPLALALGDRYALAAAVVVTQTLVEVLGMVAYVRVVPLLVPDAARATRRRR</sequence>
<evidence type="ECO:0000256" key="6">
    <source>
        <dbReference type="ARBA" id="ARBA00022989"/>
    </source>
</evidence>
<feature type="transmembrane region" description="Helical" evidence="8">
    <location>
        <begin position="24"/>
        <end position="44"/>
    </location>
</feature>
<organism evidence="9 10">
    <name type="scientific">Conexibacter arvalis</name>
    <dbReference type="NCBI Taxonomy" id="912552"/>
    <lineage>
        <taxon>Bacteria</taxon>
        <taxon>Bacillati</taxon>
        <taxon>Actinomycetota</taxon>
        <taxon>Thermoleophilia</taxon>
        <taxon>Solirubrobacterales</taxon>
        <taxon>Conexibacteraceae</taxon>
        <taxon>Conexibacter</taxon>
    </lineage>
</organism>
<dbReference type="RefSeq" id="WP_183344194.1">
    <property type="nucleotide sequence ID" value="NZ_JACHNU010000006.1"/>
</dbReference>
<dbReference type="GO" id="GO:0015297">
    <property type="term" value="F:antiporter activity"/>
    <property type="evidence" value="ECO:0007669"/>
    <property type="project" value="InterPro"/>
</dbReference>
<keyword evidence="6 8" id="KW-1133">Transmembrane helix</keyword>
<feature type="transmembrane region" description="Helical" evidence="8">
    <location>
        <begin position="81"/>
        <end position="100"/>
    </location>
</feature>
<reference evidence="9 10" key="1">
    <citation type="submission" date="2020-08" db="EMBL/GenBank/DDBJ databases">
        <title>Genomic Encyclopedia of Archaeal and Bacterial Type Strains, Phase II (KMG-II): from individual species to whole genera.</title>
        <authorList>
            <person name="Goeker M."/>
        </authorList>
    </citation>
    <scope>NUCLEOTIDE SEQUENCE [LARGE SCALE GENOMIC DNA]</scope>
    <source>
        <strain evidence="9 10">DSM 23288</strain>
    </source>
</reference>
<name>A0A840IH98_9ACTN</name>
<comment type="subcellular location">
    <subcellularLocation>
        <location evidence="1">Cell membrane</location>
        <topology evidence="1">Multi-pass membrane protein</topology>
    </subcellularLocation>
</comment>
<dbReference type="EMBL" id="JACHNU010000006">
    <property type="protein sequence ID" value="MBB4664302.1"/>
    <property type="molecule type" value="Genomic_DNA"/>
</dbReference>
<dbReference type="GO" id="GO:0015104">
    <property type="term" value="F:antimonite transmembrane transporter activity"/>
    <property type="evidence" value="ECO:0007669"/>
    <property type="project" value="TreeGrafter"/>
</dbReference>
<keyword evidence="7 8" id="KW-0472">Membrane</keyword>
<evidence type="ECO:0000313" key="10">
    <source>
        <dbReference type="Proteomes" id="UP000585272"/>
    </source>
</evidence>
<dbReference type="AlphaFoldDB" id="A0A840IH98"/>
<evidence type="ECO:0000256" key="4">
    <source>
        <dbReference type="ARBA" id="ARBA00022475"/>
    </source>
</evidence>
<gene>
    <name evidence="9" type="ORF">BDZ31_003905</name>
</gene>
<keyword evidence="5 8" id="KW-0812">Transmembrane</keyword>
<evidence type="ECO:0000256" key="5">
    <source>
        <dbReference type="ARBA" id="ARBA00022692"/>
    </source>
</evidence>
<feature type="transmembrane region" description="Helical" evidence="8">
    <location>
        <begin position="275"/>
        <end position="295"/>
    </location>
</feature>
<dbReference type="GO" id="GO:0015105">
    <property type="term" value="F:arsenite transmembrane transporter activity"/>
    <property type="evidence" value="ECO:0007669"/>
    <property type="project" value="TreeGrafter"/>
</dbReference>